<dbReference type="Pfam" id="PF00528">
    <property type="entry name" value="BPD_transp_1"/>
    <property type="match status" value="1"/>
</dbReference>
<evidence type="ECO:0000256" key="7">
    <source>
        <dbReference type="RuleBase" id="RU363032"/>
    </source>
</evidence>
<evidence type="ECO:0000256" key="2">
    <source>
        <dbReference type="ARBA" id="ARBA00022448"/>
    </source>
</evidence>
<keyword evidence="6 7" id="KW-0472">Membrane</keyword>
<comment type="caution">
    <text evidence="9">The sequence shown here is derived from an EMBL/GenBank/DDBJ whole genome shotgun (WGS) entry which is preliminary data.</text>
</comment>
<keyword evidence="10" id="KW-1185">Reference proteome</keyword>
<feature type="transmembrane region" description="Helical" evidence="7">
    <location>
        <begin position="112"/>
        <end position="136"/>
    </location>
</feature>
<comment type="subcellular location">
    <subcellularLocation>
        <location evidence="1 7">Cell membrane</location>
        <topology evidence="1 7">Multi-pass membrane protein</topology>
    </subcellularLocation>
</comment>
<dbReference type="PANTHER" id="PTHR32243">
    <property type="entry name" value="MALTOSE TRANSPORT SYSTEM PERMEASE-RELATED"/>
    <property type="match status" value="1"/>
</dbReference>
<keyword evidence="2 7" id="KW-0813">Transport</keyword>
<dbReference type="PANTHER" id="PTHR32243:SF18">
    <property type="entry name" value="INNER MEMBRANE ABC TRANSPORTER PERMEASE PROTEIN YCJP"/>
    <property type="match status" value="1"/>
</dbReference>
<keyword evidence="4 7" id="KW-0812">Transmembrane</keyword>
<dbReference type="CDD" id="cd06261">
    <property type="entry name" value="TM_PBP2"/>
    <property type="match status" value="1"/>
</dbReference>
<dbReference type="InterPro" id="IPR000515">
    <property type="entry name" value="MetI-like"/>
</dbReference>
<dbReference type="GO" id="GO:0005886">
    <property type="term" value="C:plasma membrane"/>
    <property type="evidence" value="ECO:0007669"/>
    <property type="project" value="UniProtKB-SubCell"/>
</dbReference>
<evidence type="ECO:0000256" key="3">
    <source>
        <dbReference type="ARBA" id="ARBA00022475"/>
    </source>
</evidence>
<keyword evidence="5 7" id="KW-1133">Transmembrane helix</keyword>
<feature type="domain" description="ABC transmembrane type-1" evidence="8">
    <location>
        <begin position="77"/>
        <end position="268"/>
    </location>
</feature>
<dbReference type="Proteomes" id="UP000248764">
    <property type="component" value="Unassembled WGS sequence"/>
</dbReference>
<evidence type="ECO:0000256" key="6">
    <source>
        <dbReference type="ARBA" id="ARBA00023136"/>
    </source>
</evidence>
<dbReference type="InterPro" id="IPR035906">
    <property type="entry name" value="MetI-like_sf"/>
</dbReference>
<feature type="transmembrane region" description="Helical" evidence="7">
    <location>
        <begin position="189"/>
        <end position="211"/>
    </location>
</feature>
<dbReference type="GO" id="GO:0055085">
    <property type="term" value="P:transmembrane transport"/>
    <property type="evidence" value="ECO:0007669"/>
    <property type="project" value="InterPro"/>
</dbReference>
<evidence type="ECO:0000256" key="1">
    <source>
        <dbReference type="ARBA" id="ARBA00004651"/>
    </source>
</evidence>
<protein>
    <recommendedName>
        <fullName evidence="8">ABC transmembrane type-1 domain-containing protein</fullName>
    </recommendedName>
</protein>
<dbReference type="InterPro" id="IPR050901">
    <property type="entry name" value="BP-dep_ABC_trans_perm"/>
</dbReference>
<evidence type="ECO:0000256" key="5">
    <source>
        <dbReference type="ARBA" id="ARBA00022989"/>
    </source>
</evidence>
<proteinExistence type="inferred from homology"/>
<dbReference type="RefSeq" id="WP_111255053.1">
    <property type="nucleotide sequence ID" value="NZ_POTW01000026.1"/>
</dbReference>
<name>A0A2W2CT38_9ACTN</name>
<dbReference type="PROSITE" id="PS50928">
    <property type="entry name" value="ABC_TM1"/>
    <property type="match status" value="1"/>
</dbReference>
<evidence type="ECO:0000313" key="10">
    <source>
        <dbReference type="Proteomes" id="UP000248764"/>
    </source>
</evidence>
<evidence type="ECO:0000256" key="4">
    <source>
        <dbReference type="ARBA" id="ARBA00022692"/>
    </source>
</evidence>
<reference evidence="9 10" key="1">
    <citation type="submission" date="2018-01" db="EMBL/GenBank/DDBJ databases">
        <title>Draft genome sequence of Jiangella sp. GTF31.</title>
        <authorList>
            <person name="Sahin N."/>
            <person name="Ay H."/>
            <person name="Saygin H."/>
        </authorList>
    </citation>
    <scope>NUCLEOTIDE SEQUENCE [LARGE SCALE GENOMIC DNA]</scope>
    <source>
        <strain evidence="9 10">GTF31</strain>
    </source>
</reference>
<gene>
    <name evidence="9" type="ORF">C1I92_12815</name>
</gene>
<feature type="transmembrane region" description="Helical" evidence="7">
    <location>
        <begin position="148"/>
        <end position="168"/>
    </location>
</feature>
<accession>A0A2W2CT38</accession>
<keyword evidence="3" id="KW-1003">Cell membrane</keyword>
<sequence>MATTLISGGRSRTTRIGAAVVLVPLVAFAVFPLVWMALSSVKPPEQLYSGDPGWLPDGIDWGFYRRVLDGTPFAEFMVNSLVVGLASTAIVVVLAAMAGYGLARGRFRGRAVISRSVLVAYVFPTILFVMPLFILVSDLGLAGGYPGIVLVHVVFNFPFCVWLMMQYFRTLPVEIEEAGRVDGLSHAGVFVRIAAPLAAPGLATTAIFGFLNSWNEFLLSFVILGSGERRTLPVGIYNFLGSEVADWGPLMAATTLAVLPTLALFLLVQRRITGGLTGGAVKG</sequence>
<comment type="similarity">
    <text evidence="7">Belongs to the binding-protein-dependent transport system permease family.</text>
</comment>
<evidence type="ECO:0000259" key="8">
    <source>
        <dbReference type="PROSITE" id="PS50928"/>
    </source>
</evidence>
<dbReference type="AlphaFoldDB" id="A0A2W2CT38"/>
<feature type="transmembrane region" description="Helical" evidence="7">
    <location>
        <begin position="247"/>
        <end position="268"/>
    </location>
</feature>
<dbReference type="SUPFAM" id="SSF161098">
    <property type="entry name" value="MetI-like"/>
    <property type="match status" value="1"/>
</dbReference>
<evidence type="ECO:0000313" key="9">
    <source>
        <dbReference type="EMBL" id="PZF83323.1"/>
    </source>
</evidence>
<dbReference type="Gene3D" id="1.10.3720.10">
    <property type="entry name" value="MetI-like"/>
    <property type="match status" value="1"/>
</dbReference>
<feature type="transmembrane region" description="Helical" evidence="7">
    <location>
        <begin position="76"/>
        <end position="100"/>
    </location>
</feature>
<feature type="transmembrane region" description="Helical" evidence="7">
    <location>
        <begin position="16"/>
        <end position="38"/>
    </location>
</feature>
<organism evidence="9 10">
    <name type="scientific">Jiangella anatolica</name>
    <dbReference type="NCBI Taxonomy" id="2670374"/>
    <lineage>
        <taxon>Bacteria</taxon>
        <taxon>Bacillati</taxon>
        <taxon>Actinomycetota</taxon>
        <taxon>Actinomycetes</taxon>
        <taxon>Jiangellales</taxon>
        <taxon>Jiangellaceae</taxon>
        <taxon>Jiangella</taxon>
    </lineage>
</organism>
<dbReference type="EMBL" id="POTW01000026">
    <property type="protein sequence ID" value="PZF83323.1"/>
    <property type="molecule type" value="Genomic_DNA"/>
</dbReference>